<comment type="caution">
    <text evidence="2">The sequence shown here is derived from an EMBL/GenBank/DDBJ whole genome shotgun (WGS) entry which is preliminary data.</text>
</comment>
<gene>
    <name evidence="2" type="ORF">HMPREF0083_03198</name>
</gene>
<keyword evidence="3" id="KW-1185">Reference proteome</keyword>
<sequence length="97" mass="10990">MRAILEVTRVIIILLVGYAILWVIERNIYTVIGVDVDSNLYLGLASLANLLILLVLYRNKLQFSGWYKGYKKSLSRVTTLVLIITSGFLLCIIPFIT</sequence>
<dbReference type="EMBL" id="AWSJ01000194">
    <property type="protein sequence ID" value="ERI08724.1"/>
    <property type="molecule type" value="Genomic_DNA"/>
</dbReference>
<dbReference type="AlphaFoldDB" id="U1WJG2"/>
<organism evidence="2 3">
    <name type="scientific">Aneurinibacillus aneurinilyticus ATCC 12856</name>
    <dbReference type="NCBI Taxonomy" id="649747"/>
    <lineage>
        <taxon>Bacteria</taxon>
        <taxon>Bacillati</taxon>
        <taxon>Bacillota</taxon>
        <taxon>Bacilli</taxon>
        <taxon>Bacillales</taxon>
        <taxon>Paenibacillaceae</taxon>
        <taxon>Aneurinibacillus group</taxon>
        <taxon>Aneurinibacillus</taxon>
    </lineage>
</organism>
<feature type="transmembrane region" description="Helical" evidence="1">
    <location>
        <begin position="7"/>
        <end position="24"/>
    </location>
</feature>
<reference evidence="2 3" key="1">
    <citation type="submission" date="2013-08" db="EMBL/GenBank/DDBJ databases">
        <authorList>
            <person name="Weinstock G."/>
            <person name="Sodergren E."/>
            <person name="Wylie T."/>
            <person name="Fulton L."/>
            <person name="Fulton R."/>
            <person name="Fronick C."/>
            <person name="O'Laughlin M."/>
            <person name="Godfrey J."/>
            <person name="Miner T."/>
            <person name="Herter B."/>
            <person name="Appelbaum E."/>
            <person name="Cordes M."/>
            <person name="Lek S."/>
            <person name="Wollam A."/>
            <person name="Pepin K.H."/>
            <person name="Palsikar V.B."/>
            <person name="Mitreva M."/>
            <person name="Wilson R.K."/>
        </authorList>
    </citation>
    <scope>NUCLEOTIDE SEQUENCE [LARGE SCALE GENOMIC DNA]</scope>
    <source>
        <strain evidence="2 3">ATCC 12856</strain>
    </source>
</reference>
<feature type="transmembrane region" description="Helical" evidence="1">
    <location>
        <begin position="77"/>
        <end position="96"/>
    </location>
</feature>
<keyword evidence="1" id="KW-0472">Membrane</keyword>
<dbReference type="HOGENOM" id="CLU_176911_0_0_9"/>
<evidence type="ECO:0000313" key="2">
    <source>
        <dbReference type="EMBL" id="ERI08724.1"/>
    </source>
</evidence>
<evidence type="ECO:0000313" key="3">
    <source>
        <dbReference type="Proteomes" id="UP000016511"/>
    </source>
</evidence>
<dbReference type="Proteomes" id="UP000016511">
    <property type="component" value="Unassembled WGS sequence"/>
</dbReference>
<name>U1WJG2_ANEAE</name>
<proteinExistence type="predicted"/>
<evidence type="ECO:0000256" key="1">
    <source>
        <dbReference type="SAM" id="Phobius"/>
    </source>
</evidence>
<protein>
    <submittedName>
        <fullName evidence="2">Uncharacterized protein</fullName>
    </submittedName>
</protein>
<accession>U1WJG2</accession>
<feature type="transmembrane region" description="Helical" evidence="1">
    <location>
        <begin position="39"/>
        <end position="57"/>
    </location>
</feature>
<keyword evidence="1" id="KW-1133">Transmembrane helix</keyword>
<keyword evidence="1" id="KW-0812">Transmembrane</keyword>